<sequence length="418" mass="45357">MRCVKETNGHWLKLQKLRPLSSWPPRSSSEELGDIARDVVLVCAWAGHREGLGAASELVCWYQGLLARALVRQWAREGSRHERVLLVYGVGCVFVKHLGDIAGEDQRLLVQNDNSNYVTNKVLIAAISSASAQSLKGSLEVIIRFLPSVNACNHLLLEENARMMSLKGHREVLQSKWETVFPVSFAQVLEMQHPVDEAGYEKLERNAWRRKFLVCYTAFPGRALGRAATGQGADFSPAATAPARQEGEPRNVSPRCTPQSSAADGRPGDVVVVVAEAAPAAGSAQGTHGAAAPQAPNTGGTLSPQEHMKDTAQPVVSNDRTTPESTVTPFGNCRRFAVDACSHVEPIALTGQVLGFIKRIVTLCNRIPHKGRLTFPSPSHCSLHLLVSRTMQHHIRAHRTADALCDGVVLPAALYNSS</sequence>
<dbReference type="AlphaFoldDB" id="R0KBF3"/>
<feature type="region of interest" description="Disordered" evidence="1">
    <location>
        <begin position="282"/>
        <end position="308"/>
    </location>
</feature>
<keyword evidence="3" id="KW-1185">Reference proteome</keyword>
<evidence type="ECO:0000313" key="3">
    <source>
        <dbReference type="Proteomes" id="UP000296049"/>
    </source>
</evidence>
<reference evidence="3" key="1">
    <citation type="journal article" date="2013" name="Nat. Genet.">
        <title>The duck genome and transcriptome provide insight into an avian influenza virus reservoir species.</title>
        <authorList>
            <person name="Huang Y."/>
            <person name="Li Y."/>
            <person name="Burt D.W."/>
            <person name="Chen H."/>
            <person name="Zhang Y."/>
            <person name="Qian W."/>
            <person name="Kim H."/>
            <person name="Gan S."/>
            <person name="Zhao Y."/>
            <person name="Li J."/>
            <person name="Yi K."/>
            <person name="Feng H."/>
            <person name="Zhu P."/>
            <person name="Li B."/>
            <person name="Liu Q."/>
            <person name="Fairley S."/>
            <person name="Magor K.E."/>
            <person name="Du Z."/>
            <person name="Hu X."/>
            <person name="Goodman L."/>
            <person name="Tafer H."/>
            <person name="Vignal A."/>
            <person name="Lee T."/>
            <person name="Kim K.W."/>
            <person name="Sheng Z."/>
            <person name="An Y."/>
            <person name="Searle S."/>
            <person name="Herrero J."/>
            <person name="Groenen M.A."/>
            <person name="Crooijmans R.P."/>
            <person name="Faraut T."/>
            <person name="Cai Q."/>
            <person name="Webster R.G."/>
            <person name="Aldridge J.R."/>
            <person name="Warren W.C."/>
            <person name="Bartschat S."/>
            <person name="Kehr S."/>
            <person name="Marz M."/>
            <person name="Stadler P.F."/>
            <person name="Smith J."/>
            <person name="Kraus R.H."/>
            <person name="Zhao Y."/>
            <person name="Ren L."/>
            <person name="Fei J."/>
            <person name="Morisson M."/>
            <person name="Kaiser P."/>
            <person name="Griffin D.K."/>
            <person name="Rao M."/>
            <person name="Pitel F."/>
            <person name="Wang J."/>
            <person name="Li N."/>
        </authorList>
    </citation>
    <scope>NUCLEOTIDE SEQUENCE [LARGE SCALE GENOMIC DNA]</scope>
</reference>
<evidence type="ECO:0000256" key="1">
    <source>
        <dbReference type="SAM" id="MobiDB-lite"/>
    </source>
</evidence>
<organism evidence="2 3">
    <name type="scientific">Anas platyrhynchos</name>
    <name type="common">Mallard</name>
    <name type="synonym">Anas boschas</name>
    <dbReference type="NCBI Taxonomy" id="8839"/>
    <lineage>
        <taxon>Eukaryota</taxon>
        <taxon>Metazoa</taxon>
        <taxon>Chordata</taxon>
        <taxon>Craniata</taxon>
        <taxon>Vertebrata</taxon>
        <taxon>Euteleostomi</taxon>
        <taxon>Archelosauria</taxon>
        <taxon>Archosauria</taxon>
        <taxon>Dinosauria</taxon>
        <taxon>Saurischia</taxon>
        <taxon>Theropoda</taxon>
        <taxon>Coelurosauria</taxon>
        <taxon>Aves</taxon>
        <taxon>Neognathae</taxon>
        <taxon>Galloanserae</taxon>
        <taxon>Anseriformes</taxon>
        <taxon>Anatidae</taxon>
        <taxon>Anatinae</taxon>
        <taxon>Anas</taxon>
    </lineage>
</organism>
<gene>
    <name evidence="2" type="ORF">Anapl_11735</name>
</gene>
<accession>R0KBF3</accession>
<feature type="compositionally biased region" description="Polar residues" evidence="1">
    <location>
        <begin position="295"/>
        <end position="304"/>
    </location>
</feature>
<dbReference type="EMBL" id="KB742550">
    <property type="protein sequence ID" value="EOB07202.1"/>
    <property type="molecule type" value="Genomic_DNA"/>
</dbReference>
<protein>
    <submittedName>
        <fullName evidence="2">Uncharacterized protein</fullName>
    </submittedName>
</protein>
<evidence type="ECO:0000313" key="2">
    <source>
        <dbReference type="EMBL" id="EOB07202.1"/>
    </source>
</evidence>
<feature type="region of interest" description="Disordered" evidence="1">
    <location>
        <begin position="228"/>
        <end position="267"/>
    </location>
</feature>
<proteinExistence type="predicted"/>
<name>R0KBF3_ANAPL</name>
<dbReference type="Proteomes" id="UP000296049">
    <property type="component" value="Unassembled WGS sequence"/>
</dbReference>